<name>A0ACA9YCK9_9ASCO</name>
<sequence length="577" mass="65909">MGNNTSNVRKSSVENNFRKSTTSQNNQQNLDEEFSDLILHEVRKKQEESNVKKLNNNQFSNDLIEDEFNELNDLIETDTSELSRNIINDDDMDVEINDDMEIDELNDVDFTKVLNQSEGQVPPMDQSQSQSPYETMPQKIPKHQPIQQMGTLPNRRPNGGISSPSNFAYHLNTNSNNSSQQDIKLVNVEIKWVNITKEDIQKISIIGSFSNWRNIIRLKQSTTHNNEYNVTIKLPLGVHKLLYIINNEYRVSEQLPTATDQEGIFFNWFEVIDDLHLFNHSQNQPNRENASTKYDANIIQSAGQFEINEIKKKSNSFLARISKEEPNFEHVEFMESSPEREDSTQNQHQQQGQQHQPPQQQQQQQQQHHQRHLDHDFHPPTSPGDFPMENKDNGSFSDKYIMMSDNNSSSFLVNEQAAKLEYSSEIPEIFVNYNFFKSKNENFELPEPPQLPAHLNNVLLNKISNNSTSNLPAQTNPNLSLPQLDSFKQFEASTSGSASGSVGSGSGGSGPRRPPLRRADSSYYASNRESYHQSIPNHVILNHLMTTSIRNDVLTVACITRYSGKFVTQIMHSPADV</sequence>
<proteinExistence type="predicted"/>
<gene>
    <name evidence="1" type="ORF">CLIB1444_11S01684</name>
</gene>
<dbReference type="Proteomes" id="UP001152531">
    <property type="component" value="Unassembled WGS sequence"/>
</dbReference>
<comment type="caution">
    <text evidence="1">The sequence shown here is derived from an EMBL/GenBank/DDBJ whole genome shotgun (WGS) entry which is preliminary data.</text>
</comment>
<reference evidence="1" key="1">
    <citation type="submission" date="2022-06" db="EMBL/GenBank/DDBJ databases">
        <authorList>
            <person name="Legras J.-L."/>
            <person name="Devillers H."/>
            <person name="Grondin C."/>
        </authorList>
    </citation>
    <scope>NUCLEOTIDE SEQUENCE</scope>
    <source>
        <strain evidence="1">CLIB 1444</strain>
    </source>
</reference>
<organism evidence="1 2">
    <name type="scientific">[Candida] jaroonii</name>
    <dbReference type="NCBI Taxonomy" id="467808"/>
    <lineage>
        <taxon>Eukaryota</taxon>
        <taxon>Fungi</taxon>
        <taxon>Dikarya</taxon>
        <taxon>Ascomycota</taxon>
        <taxon>Saccharomycotina</taxon>
        <taxon>Pichiomycetes</taxon>
        <taxon>Debaryomycetaceae</taxon>
        <taxon>Yamadazyma</taxon>
    </lineage>
</organism>
<evidence type="ECO:0000313" key="1">
    <source>
        <dbReference type="EMBL" id="CAH6722813.1"/>
    </source>
</evidence>
<protein>
    <submittedName>
        <fullName evidence="1">Uncharacterized protein</fullName>
    </submittedName>
</protein>
<keyword evidence="2" id="KW-1185">Reference proteome</keyword>
<accession>A0ACA9YCK9</accession>
<dbReference type="EMBL" id="CALSDN010000011">
    <property type="protein sequence ID" value="CAH6722813.1"/>
    <property type="molecule type" value="Genomic_DNA"/>
</dbReference>
<evidence type="ECO:0000313" key="2">
    <source>
        <dbReference type="Proteomes" id="UP001152531"/>
    </source>
</evidence>